<dbReference type="SUPFAM" id="SSF54637">
    <property type="entry name" value="Thioesterase/thiol ester dehydrase-isomerase"/>
    <property type="match status" value="1"/>
</dbReference>
<dbReference type="KEGG" id="halu:HUG12_19665"/>
<name>A0A7D5QE75_9EURY</name>
<dbReference type="EMBL" id="CP058579">
    <property type="protein sequence ID" value="QLG63820.1"/>
    <property type="molecule type" value="Genomic_DNA"/>
</dbReference>
<sequence>MVPSLAAVRARLYRIGLSYFPAFWSTGGKVTDLAPDFSYARVKLPLNWRTRNGMGTTFGGSMYGVVDPVYVVLLTRRLGDGYTVWDRAAEIEFRKPGRSTLYAEFHLPDGEVDEISRSLAPGESCDRVYDVDLVDADGTVHAEIEKTVYVRRDE</sequence>
<gene>
    <name evidence="1" type="ORF">HUG12_19665</name>
</gene>
<dbReference type="InterPro" id="IPR027961">
    <property type="entry name" value="DUF4442"/>
</dbReference>
<dbReference type="RefSeq" id="WP_179270404.1">
    <property type="nucleotide sequence ID" value="NZ_CP058579.1"/>
</dbReference>
<protein>
    <submittedName>
        <fullName evidence="1">DUF4442 domain-containing protein</fullName>
    </submittedName>
</protein>
<organism evidence="1 2">
    <name type="scientific">Halorarum salinum</name>
    <dbReference type="NCBI Taxonomy" id="2743089"/>
    <lineage>
        <taxon>Archaea</taxon>
        <taxon>Methanobacteriati</taxon>
        <taxon>Methanobacteriota</taxon>
        <taxon>Stenosarchaea group</taxon>
        <taxon>Halobacteria</taxon>
        <taxon>Halobacteriales</taxon>
        <taxon>Haloferacaceae</taxon>
        <taxon>Halorarum</taxon>
    </lineage>
</organism>
<dbReference type="GeneID" id="56039726"/>
<keyword evidence="2" id="KW-1185">Reference proteome</keyword>
<dbReference type="Proteomes" id="UP000509626">
    <property type="component" value="Chromosome"/>
</dbReference>
<reference evidence="1 2" key="1">
    <citation type="submission" date="2020-06" db="EMBL/GenBank/DDBJ databases">
        <title>NJ-3-1, isolated from saline soil.</title>
        <authorList>
            <person name="Cui H.L."/>
            <person name="Shi X."/>
        </authorList>
    </citation>
    <scope>NUCLEOTIDE SEQUENCE [LARGE SCALE GENOMIC DNA]</scope>
    <source>
        <strain evidence="1 2">NJ-3-1</strain>
    </source>
</reference>
<dbReference type="Gene3D" id="3.10.129.10">
    <property type="entry name" value="Hotdog Thioesterase"/>
    <property type="match status" value="1"/>
</dbReference>
<dbReference type="InterPro" id="IPR029069">
    <property type="entry name" value="HotDog_dom_sf"/>
</dbReference>
<evidence type="ECO:0000313" key="2">
    <source>
        <dbReference type="Proteomes" id="UP000509626"/>
    </source>
</evidence>
<evidence type="ECO:0000313" key="1">
    <source>
        <dbReference type="EMBL" id="QLG63820.1"/>
    </source>
</evidence>
<accession>A0A7D5QE75</accession>
<dbReference type="OrthoDB" id="295952at2157"/>
<dbReference type="Pfam" id="PF14539">
    <property type="entry name" value="DUF4442"/>
    <property type="match status" value="1"/>
</dbReference>
<dbReference type="AlphaFoldDB" id="A0A7D5QE75"/>
<proteinExistence type="predicted"/>